<reference evidence="2" key="1">
    <citation type="journal article" date="2015" name="Nature">
        <title>Complex archaea that bridge the gap between prokaryotes and eukaryotes.</title>
        <authorList>
            <person name="Spang A."/>
            <person name="Saw J.H."/>
            <person name="Jorgensen S.L."/>
            <person name="Zaremba-Niedzwiedzka K."/>
            <person name="Martijn J."/>
            <person name="Lind A.E."/>
            <person name="van Eijk R."/>
            <person name="Schleper C."/>
            <person name="Guy L."/>
            <person name="Ettema T.J."/>
        </authorList>
    </citation>
    <scope>NUCLEOTIDE SEQUENCE</scope>
</reference>
<organism evidence="2">
    <name type="scientific">marine sediment metagenome</name>
    <dbReference type="NCBI Taxonomy" id="412755"/>
    <lineage>
        <taxon>unclassified sequences</taxon>
        <taxon>metagenomes</taxon>
        <taxon>ecological metagenomes</taxon>
    </lineage>
</organism>
<dbReference type="SUPFAM" id="SSF101386">
    <property type="entry name" value="all-alpha NTP pyrophosphatases"/>
    <property type="match status" value="1"/>
</dbReference>
<evidence type="ECO:0000259" key="1">
    <source>
        <dbReference type="Pfam" id="PF03819"/>
    </source>
</evidence>
<dbReference type="AlphaFoldDB" id="A0A0F9XTV2"/>
<accession>A0A0F9XTV2</accession>
<dbReference type="Pfam" id="PF03819">
    <property type="entry name" value="MazG"/>
    <property type="match status" value="1"/>
</dbReference>
<dbReference type="Gene3D" id="1.10.287.1080">
    <property type="entry name" value="MazG-like"/>
    <property type="match status" value="1"/>
</dbReference>
<comment type="caution">
    <text evidence="2">The sequence shown here is derived from an EMBL/GenBank/DDBJ whole genome shotgun (WGS) entry which is preliminary data.</text>
</comment>
<proteinExistence type="predicted"/>
<dbReference type="EMBL" id="LAZR01000069">
    <property type="protein sequence ID" value="KKN95733.1"/>
    <property type="molecule type" value="Genomic_DNA"/>
</dbReference>
<gene>
    <name evidence="2" type="ORF">LCGC14_0176020</name>
</gene>
<feature type="domain" description="NTP pyrophosphohydrolase MazG-like" evidence="1">
    <location>
        <begin position="30"/>
        <end position="87"/>
    </location>
</feature>
<evidence type="ECO:0000313" key="2">
    <source>
        <dbReference type="EMBL" id="KKN95733.1"/>
    </source>
</evidence>
<dbReference type="InterPro" id="IPR004518">
    <property type="entry name" value="MazG-like_dom"/>
</dbReference>
<name>A0A0F9XTV2_9ZZZZ</name>
<sequence>MKTTKPSLEEIIQNIELQDNFKIFEAVIGICGEVGEYANLVKKKYRDNINNMAAMKDEIADIFIYTVINALFFNIDLREAVMDKLMKNESKRGEKNFEYKLRRFEI</sequence>
<protein>
    <recommendedName>
        <fullName evidence="1">NTP pyrophosphohydrolase MazG-like domain-containing protein</fullName>
    </recommendedName>
</protein>